<evidence type="ECO:0000313" key="2">
    <source>
        <dbReference type="Proteomes" id="UP001057402"/>
    </source>
</evidence>
<organism evidence="1 2">
    <name type="scientific">Melastoma candidum</name>
    <dbReference type="NCBI Taxonomy" id="119954"/>
    <lineage>
        <taxon>Eukaryota</taxon>
        <taxon>Viridiplantae</taxon>
        <taxon>Streptophyta</taxon>
        <taxon>Embryophyta</taxon>
        <taxon>Tracheophyta</taxon>
        <taxon>Spermatophyta</taxon>
        <taxon>Magnoliopsida</taxon>
        <taxon>eudicotyledons</taxon>
        <taxon>Gunneridae</taxon>
        <taxon>Pentapetalae</taxon>
        <taxon>rosids</taxon>
        <taxon>malvids</taxon>
        <taxon>Myrtales</taxon>
        <taxon>Melastomataceae</taxon>
        <taxon>Melastomatoideae</taxon>
        <taxon>Melastomateae</taxon>
        <taxon>Melastoma</taxon>
    </lineage>
</organism>
<keyword evidence="2" id="KW-1185">Reference proteome</keyword>
<gene>
    <name evidence="1" type="ORF">MLD38_030411</name>
</gene>
<sequence>MFLHFPILKASCHCSEKDISKPLHIPGLPPMVSLDFPGPCRDRNDMAYQYLLESSPEMSSSAGVIINIFYTLEHRALDAVKKGECRPGKQIPTFCVGPLVSSNDGVNGAEECQTWLDCQPTGSAVFLCFGSMGVFPEQQLKAVATGLETSGRIFL</sequence>
<evidence type="ECO:0000313" key="1">
    <source>
        <dbReference type="EMBL" id="KAI4324972.1"/>
    </source>
</evidence>
<comment type="caution">
    <text evidence="1">The sequence shown here is derived from an EMBL/GenBank/DDBJ whole genome shotgun (WGS) entry which is preliminary data.</text>
</comment>
<proteinExistence type="predicted"/>
<reference evidence="2" key="1">
    <citation type="journal article" date="2023" name="Front. Plant Sci.">
        <title>Chromosomal-level genome assembly of Melastoma candidum provides insights into trichome evolution.</title>
        <authorList>
            <person name="Zhong Y."/>
            <person name="Wu W."/>
            <person name="Sun C."/>
            <person name="Zou P."/>
            <person name="Liu Y."/>
            <person name="Dai S."/>
            <person name="Zhou R."/>
        </authorList>
    </citation>
    <scope>NUCLEOTIDE SEQUENCE [LARGE SCALE GENOMIC DNA]</scope>
</reference>
<dbReference type="Proteomes" id="UP001057402">
    <property type="component" value="Chromosome 9"/>
</dbReference>
<accession>A0ACB9ML40</accession>
<dbReference type="EMBL" id="CM042888">
    <property type="protein sequence ID" value="KAI4324972.1"/>
    <property type="molecule type" value="Genomic_DNA"/>
</dbReference>
<name>A0ACB9ML40_9MYRT</name>
<protein>
    <submittedName>
        <fullName evidence="1">Uncharacterized protein</fullName>
    </submittedName>
</protein>